<sequence>MKPLTENKIFPSETAAATVPSVPSVACSTPIALEWDEAFKNMNDPSGRAVKVHETSYGE</sequence>
<proteinExistence type="predicted"/>
<dbReference type="InterPro" id="IPR050795">
    <property type="entry name" value="Asn_Synthetase"/>
</dbReference>
<dbReference type="Proteomes" id="UP001500353">
    <property type="component" value="Unassembled WGS sequence"/>
</dbReference>
<dbReference type="RefSeq" id="WP_345205441.1">
    <property type="nucleotide sequence ID" value="NZ_BAABHX010000004.1"/>
</dbReference>
<keyword evidence="1" id="KW-0547">Nucleotide-binding</keyword>
<protein>
    <submittedName>
        <fullName evidence="3">Uncharacterized protein</fullName>
    </submittedName>
</protein>
<name>A0ABP9MGH2_9FLAO</name>
<dbReference type="PANTHER" id="PTHR11772">
    <property type="entry name" value="ASPARAGINE SYNTHETASE"/>
    <property type="match status" value="1"/>
</dbReference>
<organism evidence="3 4">
    <name type="scientific">Chryseobacterium ginsengisoli</name>
    <dbReference type="NCBI Taxonomy" id="363853"/>
    <lineage>
        <taxon>Bacteria</taxon>
        <taxon>Pseudomonadati</taxon>
        <taxon>Bacteroidota</taxon>
        <taxon>Flavobacteriia</taxon>
        <taxon>Flavobacteriales</taxon>
        <taxon>Weeksellaceae</taxon>
        <taxon>Chryseobacterium group</taxon>
        <taxon>Chryseobacterium</taxon>
    </lineage>
</organism>
<dbReference type="PANTHER" id="PTHR11772:SF2">
    <property type="entry name" value="ASPARAGINE SYNTHETASE [GLUTAMINE-HYDROLYZING]"/>
    <property type="match status" value="1"/>
</dbReference>
<keyword evidence="2" id="KW-0067">ATP-binding</keyword>
<comment type="caution">
    <text evidence="3">The sequence shown here is derived from an EMBL/GenBank/DDBJ whole genome shotgun (WGS) entry which is preliminary data.</text>
</comment>
<evidence type="ECO:0000256" key="2">
    <source>
        <dbReference type="ARBA" id="ARBA00022840"/>
    </source>
</evidence>
<evidence type="ECO:0000313" key="3">
    <source>
        <dbReference type="EMBL" id="GAA5095837.1"/>
    </source>
</evidence>
<accession>A0ABP9MGH2</accession>
<keyword evidence="4" id="KW-1185">Reference proteome</keyword>
<gene>
    <name evidence="3" type="ORF">GCM10023210_29040</name>
</gene>
<reference evidence="4" key="1">
    <citation type="journal article" date="2019" name="Int. J. Syst. Evol. Microbiol.">
        <title>The Global Catalogue of Microorganisms (GCM) 10K type strain sequencing project: providing services to taxonomists for standard genome sequencing and annotation.</title>
        <authorList>
            <consortium name="The Broad Institute Genomics Platform"/>
            <consortium name="The Broad Institute Genome Sequencing Center for Infectious Disease"/>
            <person name="Wu L."/>
            <person name="Ma J."/>
        </authorList>
    </citation>
    <scope>NUCLEOTIDE SEQUENCE [LARGE SCALE GENOMIC DNA]</scope>
    <source>
        <strain evidence="4">JCM 18019</strain>
    </source>
</reference>
<evidence type="ECO:0000256" key="1">
    <source>
        <dbReference type="ARBA" id="ARBA00022741"/>
    </source>
</evidence>
<evidence type="ECO:0000313" key="4">
    <source>
        <dbReference type="Proteomes" id="UP001500353"/>
    </source>
</evidence>
<dbReference type="EMBL" id="BAABHX010000004">
    <property type="protein sequence ID" value="GAA5095837.1"/>
    <property type="molecule type" value="Genomic_DNA"/>
</dbReference>